<dbReference type="EMBL" id="WTPW01000112">
    <property type="protein sequence ID" value="KAF0546330.1"/>
    <property type="molecule type" value="Genomic_DNA"/>
</dbReference>
<dbReference type="AlphaFoldDB" id="A0A8H4ESM9"/>
<dbReference type="Proteomes" id="UP000439903">
    <property type="component" value="Unassembled WGS sequence"/>
</dbReference>
<evidence type="ECO:0000313" key="1">
    <source>
        <dbReference type="EMBL" id="KAF0546330.1"/>
    </source>
</evidence>
<reference evidence="1 2" key="1">
    <citation type="journal article" date="2019" name="Environ. Microbiol.">
        <title>At the nexus of three kingdoms: the genome of the mycorrhizal fungus Gigaspora margarita provides insights into plant, endobacterial and fungal interactions.</title>
        <authorList>
            <person name="Venice F."/>
            <person name="Ghignone S."/>
            <person name="Salvioli di Fossalunga A."/>
            <person name="Amselem J."/>
            <person name="Novero M."/>
            <person name="Xianan X."/>
            <person name="Sedzielewska Toro K."/>
            <person name="Morin E."/>
            <person name="Lipzen A."/>
            <person name="Grigoriev I.V."/>
            <person name="Henrissat B."/>
            <person name="Martin F.M."/>
            <person name="Bonfante P."/>
        </authorList>
    </citation>
    <scope>NUCLEOTIDE SEQUENCE [LARGE SCALE GENOMIC DNA]</scope>
    <source>
        <strain evidence="1 2">BEG34</strain>
    </source>
</reference>
<sequence length="82" mass="9507">MNQDPQKRPNALEIHREINYWLEMLASDDENEIKKQFIHADETVKSLSIIPQKHSHYICSRMISMENILEELSAPTSPTSPS</sequence>
<evidence type="ECO:0000313" key="2">
    <source>
        <dbReference type="Proteomes" id="UP000439903"/>
    </source>
</evidence>
<organism evidence="1 2">
    <name type="scientific">Gigaspora margarita</name>
    <dbReference type="NCBI Taxonomy" id="4874"/>
    <lineage>
        <taxon>Eukaryota</taxon>
        <taxon>Fungi</taxon>
        <taxon>Fungi incertae sedis</taxon>
        <taxon>Mucoromycota</taxon>
        <taxon>Glomeromycotina</taxon>
        <taxon>Glomeromycetes</taxon>
        <taxon>Diversisporales</taxon>
        <taxon>Gigasporaceae</taxon>
        <taxon>Gigaspora</taxon>
    </lineage>
</organism>
<protein>
    <submittedName>
        <fullName evidence="1">Uncharacterized protein</fullName>
    </submittedName>
</protein>
<name>A0A8H4ESM9_GIGMA</name>
<gene>
    <name evidence="1" type="ORF">F8M41_001433</name>
</gene>
<accession>A0A8H4ESM9</accession>
<comment type="caution">
    <text evidence="1">The sequence shown here is derived from an EMBL/GenBank/DDBJ whole genome shotgun (WGS) entry which is preliminary data.</text>
</comment>
<proteinExistence type="predicted"/>
<keyword evidence="2" id="KW-1185">Reference proteome</keyword>